<gene>
    <name evidence="1" type="ORF">EV679_0839</name>
</gene>
<sequence length="109" mass="12228">MQVSGRQEASLRLGTSLPPTRGLALSHDLVFKTLFTRQLHLLSDLINTVCDRYPQWPLRNMFYLARMLSDQLSAAGNINHLNLLSVSACWYGNLAQYPQTVNVACPRPA</sequence>
<evidence type="ECO:0000313" key="2">
    <source>
        <dbReference type="Proteomes" id="UP000292039"/>
    </source>
</evidence>
<protein>
    <submittedName>
        <fullName evidence="1">Uncharacterized protein</fullName>
    </submittedName>
</protein>
<dbReference type="AlphaFoldDB" id="A0A4Q7MX54"/>
<evidence type="ECO:0000313" key="1">
    <source>
        <dbReference type="EMBL" id="RZS73641.1"/>
    </source>
</evidence>
<name>A0A4Q7MX54_9BURK</name>
<comment type="caution">
    <text evidence="1">The sequence shown here is derived from an EMBL/GenBank/DDBJ whole genome shotgun (WGS) entry which is preliminary data.</text>
</comment>
<dbReference type="Proteomes" id="UP000292039">
    <property type="component" value="Unassembled WGS sequence"/>
</dbReference>
<dbReference type="EMBL" id="SGWZ01000001">
    <property type="protein sequence ID" value="RZS73641.1"/>
    <property type="molecule type" value="Genomic_DNA"/>
</dbReference>
<proteinExistence type="predicted"/>
<reference evidence="1 2" key="1">
    <citation type="submission" date="2019-02" db="EMBL/GenBank/DDBJ databases">
        <title>Genomic Encyclopedia of Type Strains, Phase IV (KMG-IV): sequencing the most valuable type-strain genomes for metagenomic binning, comparative biology and taxonomic classification.</title>
        <authorList>
            <person name="Goeker M."/>
        </authorList>
    </citation>
    <scope>NUCLEOTIDE SEQUENCE [LARGE SCALE GENOMIC DNA]</scope>
    <source>
        <strain evidence="1 2">DSM 16618</strain>
    </source>
</reference>
<accession>A0A4Q7MX54</accession>
<organism evidence="1 2">
    <name type="scientific">Kerstersia gyiorum</name>
    <dbReference type="NCBI Taxonomy" id="206506"/>
    <lineage>
        <taxon>Bacteria</taxon>
        <taxon>Pseudomonadati</taxon>
        <taxon>Pseudomonadota</taxon>
        <taxon>Betaproteobacteria</taxon>
        <taxon>Burkholderiales</taxon>
        <taxon>Alcaligenaceae</taxon>
        <taxon>Kerstersia</taxon>
    </lineage>
</organism>